<evidence type="ECO:0000313" key="10">
    <source>
        <dbReference type="Ensembl" id="ENSORLP00015023506.1"/>
    </source>
</evidence>
<evidence type="ECO:0000256" key="6">
    <source>
        <dbReference type="ARBA" id="ARBA00022801"/>
    </source>
</evidence>
<evidence type="ECO:0000256" key="5">
    <source>
        <dbReference type="ARBA" id="ARBA00022723"/>
    </source>
</evidence>
<keyword evidence="6" id="KW-0378">Hydrolase</keyword>
<evidence type="ECO:0000256" key="2">
    <source>
        <dbReference type="ARBA" id="ARBA00004123"/>
    </source>
</evidence>
<evidence type="ECO:0000256" key="1">
    <source>
        <dbReference type="ARBA" id="ARBA00001968"/>
    </source>
</evidence>
<dbReference type="Proteomes" id="UP000265200">
    <property type="component" value="Chromosome 23"/>
</dbReference>
<sequence length="376" mass="42539">PSKLTTLLSSALAILQHHVSVSLSVSQSLLVCQSNCSDDTFRRALVAAWANLAMMAATWVQKEVWMHQRTQDWWDRIVGTWGQELWVSNFRMRQETLEITLSDLKSADTSNPLLLFFRQAISVQKHVGVGLWWLATGAGYRTLAHLFGISDTSVCLIVREFCHAVRNEMMPEYIKLREDGSHIPVIAPLENHADYFNRKGWHSMILQAAVDHKYCFTNINIGWPGSVHDSRVLRNSVLMLCLSVPVMLLEDPAYPLQSWLMKGYPKTGNLTEHQRHFNKRLSRARMTVECAFGRLKGCWRCLSRRLDVDISLVPTVISTRCTLHNICEKHNEAYSEDPSAAGPPDVPAGFINVSDASKIFISIIDVLQIPESVNNI</sequence>
<dbReference type="PANTHER" id="PTHR22930">
    <property type="match status" value="1"/>
</dbReference>
<comment type="subcellular location">
    <subcellularLocation>
        <location evidence="2">Nucleus</location>
    </subcellularLocation>
</comment>
<dbReference type="GO" id="GO:0046872">
    <property type="term" value="F:metal ion binding"/>
    <property type="evidence" value="ECO:0007669"/>
    <property type="project" value="UniProtKB-KW"/>
</dbReference>
<dbReference type="PANTHER" id="PTHR22930:SF206">
    <property type="entry name" value="NUCLEASE HARBI1"/>
    <property type="match status" value="1"/>
</dbReference>
<keyword evidence="4" id="KW-0540">Nuclease</keyword>
<evidence type="ECO:0000256" key="8">
    <source>
        <dbReference type="SAM" id="SignalP"/>
    </source>
</evidence>
<feature type="signal peptide" evidence="8">
    <location>
        <begin position="1"/>
        <end position="22"/>
    </location>
</feature>
<evidence type="ECO:0000313" key="11">
    <source>
        <dbReference type="Proteomes" id="UP000265200"/>
    </source>
</evidence>
<evidence type="ECO:0000256" key="3">
    <source>
        <dbReference type="ARBA" id="ARBA00006958"/>
    </source>
</evidence>
<comment type="cofactor">
    <cofactor evidence="1">
        <name>a divalent metal cation</name>
        <dbReference type="ChEBI" id="CHEBI:60240"/>
    </cofactor>
</comment>
<evidence type="ECO:0000256" key="4">
    <source>
        <dbReference type="ARBA" id="ARBA00022722"/>
    </source>
</evidence>
<dbReference type="InterPro" id="IPR045249">
    <property type="entry name" value="HARBI1-like"/>
</dbReference>
<reference evidence="10" key="3">
    <citation type="submission" date="2025-08" db="UniProtKB">
        <authorList>
            <consortium name="Ensembl"/>
        </authorList>
    </citation>
    <scope>IDENTIFICATION</scope>
    <source>
        <strain evidence="10">HSOK</strain>
    </source>
</reference>
<keyword evidence="5" id="KW-0479">Metal-binding</keyword>
<name>A0A3P9IUC0_ORYLA</name>
<dbReference type="GO" id="GO:0005634">
    <property type="term" value="C:nucleus"/>
    <property type="evidence" value="ECO:0007669"/>
    <property type="project" value="UniProtKB-SubCell"/>
</dbReference>
<dbReference type="Ensembl" id="ENSORLT00015010318.1">
    <property type="protein sequence ID" value="ENSORLP00015023506.1"/>
    <property type="gene ID" value="ENSORLG00015003534.1"/>
</dbReference>
<organism evidence="10 11">
    <name type="scientific">Oryzias latipes</name>
    <name type="common">Japanese rice fish</name>
    <name type="synonym">Japanese killifish</name>
    <dbReference type="NCBI Taxonomy" id="8090"/>
    <lineage>
        <taxon>Eukaryota</taxon>
        <taxon>Metazoa</taxon>
        <taxon>Chordata</taxon>
        <taxon>Craniata</taxon>
        <taxon>Vertebrata</taxon>
        <taxon>Euteleostomi</taxon>
        <taxon>Actinopterygii</taxon>
        <taxon>Neopterygii</taxon>
        <taxon>Teleostei</taxon>
        <taxon>Neoteleostei</taxon>
        <taxon>Acanthomorphata</taxon>
        <taxon>Ovalentaria</taxon>
        <taxon>Atherinomorphae</taxon>
        <taxon>Beloniformes</taxon>
        <taxon>Adrianichthyidae</taxon>
        <taxon>Oryziinae</taxon>
        <taxon>Oryzias</taxon>
    </lineage>
</organism>
<evidence type="ECO:0000259" key="9">
    <source>
        <dbReference type="Pfam" id="PF13359"/>
    </source>
</evidence>
<reference key="1">
    <citation type="journal article" date="2007" name="Nature">
        <title>The medaka draft genome and insights into vertebrate genome evolution.</title>
        <authorList>
            <person name="Kasahara M."/>
            <person name="Naruse K."/>
            <person name="Sasaki S."/>
            <person name="Nakatani Y."/>
            <person name="Qu W."/>
            <person name="Ahsan B."/>
            <person name="Yamada T."/>
            <person name="Nagayasu Y."/>
            <person name="Doi K."/>
            <person name="Kasai Y."/>
            <person name="Jindo T."/>
            <person name="Kobayashi D."/>
            <person name="Shimada A."/>
            <person name="Toyoda A."/>
            <person name="Kuroki Y."/>
            <person name="Fujiyama A."/>
            <person name="Sasaki T."/>
            <person name="Shimizu A."/>
            <person name="Asakawa S."/>
            <person name="Shimizu N."/>
            <person name="Hashimoto S."/>
            <person name="Yang J."/>
            <person name="Lee Y."/>
            <person name="Matsushima K."/>
            <person name="Sugano S."/>
            <person name="Sakaizumi M."/>
            <person name="Narita T."/>
            <person name="Ohishi K."/>
            <person name="Haga S."/>
            <person name="Ohta F."/>
            <person name="Nomoto H."/>
            <person name="Nogata K."/>
            <person name="Morishita T."/>
            <person name="Endo T."/>
            <person name="Shin-I T."/>
            <person name="Takeda H."/>
            <person name="Morishita S."/>
            <person name="Kohara Y."/>
        </authorList>
    </citation>
    <scope>NUCLEOTIDE SEQUENCE [LARGE SCALE GENOMIC DNA]</scope>
    <source>
        <strain>Hd-rR</strain>
    </source>
</reference>
<dbReference type="Pfam" id="PF13359">
    <property type="entry name" value="DDE_Tnp_4"/>
    <property type="match status" value="1"/>
</dbReference>
<accession>A0A3P9IUC0</accession>
<reference evidence="10 11" key="2">
    <citation type="submission" date="2017-04" db="EMBL/GenBank/DDBJ databases">
        <title>CpG methylation of centromeres and impact of large insertions on vertebrate speciation.</title>
        <authorList>
            <person name="Ichikawa K."/>
            <person name="Yoshimura J."/>
            <person name="Morishita S."/>
        </authorList>
    </citation>
    <scope>NUCLEOTIDE SEQUENCE</scope>
    <source>
        <strain evidence="10 11">HSOK</strain>
    </source>
</reference>
<keyword evidence="8" id="KW-0732">Signal</keyword>
<keyword evidence="7" id="KW-0539">Nucleus</keyword>
<feature type="chain" id="PRO_5017936766" description="DDE Tnp4 domain-containing protein" evidence="8">
    <location>
        <begin position="23"/>
        <end position="376"/>
    </location>
</feature>
<dbReference type="InterPro" id="IPR027806">
    <property type="entry name" value="HARBI1_dom"/>
</dbReference>
<dbReference type="GO" id="GO:0016787">
    <property type="term" value="F:hydrolase activity"/>
    <property type="evidence" value="ECO:0007669"/>
    <property type="project" value="UniProtKB-KW"/>
</dbReference>
<feature type="domain" description="DDE Tnp4" evidence="9">
    <location>
        <begin position="179"/>
        <end position="325"/>
    </location>
</feature>
<proteinExistence type="inferred from homology"/>
<dbReference type="AlphaFoldDB" id="A0A3P9IUC0"/>
<protein>
    <recommendedName>
        <fullName evidence="9">DDE Tnp4 domain-containing protein</fullName>
    </recommendedName>
</protein>
<dbReference type="GO" id="GO:0004518">
    <property type="term" value="F:nuclease activity"/>
    <property type="evidence" value="ECO:0007669"/>
    <property type="project" value="UniProtKB-KW"/>
</dbReference>
<evidence type="ECO:0000256" key="7">
    <source>
        <dbReference type="ARBA" id="ARBA00023242"/>
    </source>
</evidence>
<reference evidence="10" key="4">
    <citation type="submission" date="2025-09" db="UniProtKB">
        <authorList>
            <consortium name="Ensembl"/>
        </authorList>
    </citation>
    <scope>IDENTIFICATION</scope>
    <source>
        <strain evidence="10">HSOK</strain>
    </source>
</reference>
<comment type="similarity">
    <text evidence="3">Belongs to the HARBI1 family.</text>
</comment>